<reference evidence="4 5" key="1">
    <citation type="submission" date="2019-11" db="EMBL/GenBank/DDBJ databases">
        <authorList>
            <person name="Jiao W.-B."/>
            <person name="Schneeberger K."/>
        </authorList>
    </citation>
    <scope>NUCLEOTIDE SEQUENCE [LARGE SCALE GENOMIC DNA]</scope>
    <source>
        <strain evidence="5">cv. An-1</strain>
        <strain evidence="6">cv. C24</strain>
    </source>
</reference>
<dbReference type="KEGG" id="ath:AT4G23271"/>
<keyword evidence="1" id="KW-0472">Membrane</keyword>
<dbReference type="EMBL" id="CACRSJ010000109">
    <property type="protein sequence ID" value="VYS63642.1"/>
    <property type="molecule type" value="Genomic_DNA"/>
</dbReference>
<dbReference type="Proteomes" id="UP000434276">
    <property type="component" value="Unassembled WGS sequence"/>
</dbReference>
<dbReference type="EMBL" id="CACSHJ010000095">
    <property type="protein sequence ID" value="CAA0396228.1"/>
    <property type="molecule type" value="Genomic_DNA"/>
</dbReference>
<evidence type="ECO:0000256" key="1">
    <source>
        <dbReference type="SAM" id="Phobius"/>
    </source>
</evidence>
<dbReference type="Proteomes" id="UP000426265">
    <property type="component" value="Unassembled WGS sequence"/>
</dbReference>
<dbReference type="ExpressionAtlas" id="A0A654FS03">
    <property type="expression patterns" value="differential"/>
</dbReference>
<accession>A0A654FS03</accession>
<dbReference type="AlphaFoldDB" id="A0A654FS03"/>
<proteinExistence type="predicted"/>
<evidence type="ECO:0000313" key="3">
    <source>
        <dbReference type="EMBL" id="CAA0396228.1"/>
    </source>
</evidence>
<evidence type="ECO:0000313" key="4">
    <source>
        <dbReference type="EMBL" id="VYS63642.1"/>
    </source>
</evidence>
<organism evidence="4 5">
    <name type="scientific">Arabidopsis thaliana</name>
    <name type="common">Mouse-ear cress</name>
    <dbReference type="NCBI Taxonomy" id="3702"/>
    <lineage>
        <taxon>Eukaryota</taxon>
        <taxon>Viridiplantae</taxon>
        <taxon>Streptophyta</taxon>
        <taxon>Embryophyta</taxon>
        <taxon>Tracheophyta</taxon>
        <taxon>Spermatophyta</taxon>
        <taxon>Magnoliopsida</taxon>
        <taxon>eudicotyledons</taxon>
        <taxon>Gunneridae</taxon>
        <taxon>Pentapetalae</taxon>
        <taxon>rosids</taxon>
        <taxon>malvids</taxon>
        <taxon>Brassicales</taxon>
        <taxon>Brassicaceae</taxon>
        <taxon>Camelineae</taxon>
        <taxon>Arabidopsis</taxon>
    </lineage>
</organism>
<protein>
    <recommendedName>
        <fullName evidence="7">Transmembrane protein</fullName>
    </recommendedName>
</protein>
<dbReference type="GeneID" id="6241457"/>
<keyword evidence="1" id="KW-0812">Transmembrane</keyword>
<dbReference type="RefSeq" id="NP_001119034.1">
    <property type="nucleotide sequence ID" value="NM_001125562.1"/>
</dbReference>
<name>A0A654FS03_ARATH</name>
<evidence type="ECO:0000313" key="6">
    <source>
        <dbReference type="Proteomes" id="UP000434276"/>
    </source>
</evidence>
<evidence type="ECO:0000313" key="5">
    <source>
        <dbReference type="Proteomes" id="UP000426265"/>
    </source>
</evidence>
<dbReference type="OrthoDB" id="10282667at2759"/>
<feature type="transmembrane region" description="Helical" evidence="1">
    <location>
        <begin position="15"/>
        <end position="32"/>
    </location>
</feature>
<evidence type="ECO:0000313" key="2">
    <source>
        <dbReference type="Araport" id="AT4G23271"/>
    </source>
</evidence>
<keyword evidence="1" id="KW-1133">Transmembrane helix</keyword>
<evidence type="ECO:0008006" key="7">
    <source>
        <dbReference type="Google" id="ProtNLM"/>
    </source>
</evidence>
<dbReference type="Araport" id="AT4G23271"/>
<sequence length="33" mass="3664">MSSLRTTVKILNRPPVTFLAHIPCSVVVLLLML</sequence>
<gene>
    <name evidence="2" type="ordered locus">At4g23271</name>
    <name evidence="4" type="ORF">AN1_LOCUS19056</name>
    <name evidence="3" type="ORF">C24_LOCUS18958</name>
</gene>